<dbReference type="AlphaFoldDB" id="A0AAV3RTL3"/>
<sequence>MKGCTGKRRPLSRATMKKALSPRGGRWAQSVGLGRRSITDGGILKRDLSSARCFSESSLPHRLRIIIGGIRHDKRGAERLISEIWEQQHRMRALSEWKRKRKSEGFVGNQCGGNKRGRYEGSPNHLI</sequence>
<gene>
    <name evidence="2" type="ORF">LIER_31691</name>
</gene>
<organism evidence="2 3">
    <name type="scientific">Lithospermum erythrorhizon</name>
    <name type="common">Purple gromwell</name>
    <name type="synonym">Lithospermum officinale var. erythrorhizon</name>
    <dbReference type="NCBI Taxonomy" id="34254"/>
    <lineage>
        <taxon>Eukaryota</taxon>
        <taxon>Viridiplantae</taxon>
        <taxon>Streptophyta</taxon>
        <taxon>Embryophyta</taxon>
        <taxon>Tracheophyta</taxon>
        <taxon>Spermatophyta</taxon>
        <taxon>Magnoliopsida</taxon>
        <taxon>eudicotyledons</taxon>
        <taxon>Gunneridae</taxon>
        <taxon>Pentapetalae</taxon>
        <taxon>asterids</taxon>
        <taxon>lamiids</taxon>
        <taxon>Boraginales</taxon>
        <taxon>Boraginaceae</taxon>
        <taxon>Boraginoideae</taxon>
        <taxon>Lithospermeae</taxon>
        <taxon>Lithospermum</taxon>
    </lineage>
</organism>
<feature type="region of interest" description="Disordered" evidence="1">
    <location>
        <begin position="1"/>
        <end position="32"/>
    </location>
</feature>
<proteinExistence type="predicted"/>
<feature type="compositionally biased region" description="Basic residues" evidence="1">
    <location>
        <begin position="1"/>
        <end position="11"/>
    </location>
</feature>
<comment type="caution">
    <text evidence="2">The sequence shown here is derived from an EMBL/GenBank/DDBJ whole genome shotgun (WGS) entry which is preliminary data.</text>
</comment>
<evidence type="ECO:0000313" key="2">
    <source>
        <dbReference type="EMBL" id="GAA0184403.1"/>
    </source>
</evidence>
<reference evidence="2 3" key="1">
    <citation type="submission" date="2024-01" db="EMBL/GenBank/DDBJ databases">
        <title>The complete chloroplast genome sequence of Lithospermum erythrorhizon: insights into the phylogenetic relationship among Boraginaceae species and the maternal lineages of purple gromwells.</title>
        <authorList>
            <person name="Okada T."/>
            <person name="Watanabe K."/>
        </authorList>
    </citation>
    <scope>NUCLEOTIDE SEQUENCE [LARGE SCALE GENOMIC DNA]</scope>
</reference>
<name>A0AAV3RTL3_LITER</name>
<keyword evidence="3" id="KW-1185">Reference proteome</keyword>
<feature type="region of interest" description="Disordered" evidence="1">
    <location>
        <begin position="108"/>
        <end position="127"/>
    </location>
</feature>
<dbReference type="Proteomes" id="UP001454036">
    <property type="component" value="Unassembled WGS sequence"/>
</dbReference>
<accession>A0AAV3RTL3</accession>
<evidence type="ECO:0000313" key="3">
    <source>
        <dbReference type="Proteomes" id="UP001454036"/>
    </source>
</evidence>
<protein>
    <submittedName>
        <fullName evidence="2">Uncharacterized protein</fullName>
    </submittedName>
</protein>
<dbReference type="EMBL" id="BAABME010011866">
    <property type="protein sequence ID" value="GAA0184403.1"/>
    <property type="molecule type" value="Genomic_DNA"/>
</dbReference>
<evidence type="ECO:0000256" key="1">
    <source>
        <dbReference type="SAM" id="MobiDB-lite"/>
    </source>
</evidence>